<proteinExistence type="predicted"/>
<reference evidence="3" key="1">
    <citation type="submission" date="2020-06" db="EMBL/GenBank/DDBJ databases">
        <title>Stable isotope informed genome-resolved metagenomics uncovers potential trophic interactions in rhizosphere soil.</title>
        <authorList>
            <person name="Starr E.P."/>
            <person name="Shi S."/>
            <person name="Blazewicz S.J."/>
            <person name="Koch B.J."/>
            <person name="Probst A.J."/>
            <person name="Hungate B.A."/>
            <person name="Pett-Ridge J."/>
            <person name="Firestone M.K."/>
            <person name="Banfield J.F."/>
        </authorList>
    </citation>
    <scope>NUCLEOTIDE SEQUENCE</scope>
    <source>
        <strain evidence="3">YM_69_17</strain>
    </source>
</reference>
<dbReference type="Pfam" id="PF08239">
    <property type="entry name" value="SH3_3"/>
    <property type="match status" value="1"/>
</dbReference>
<gene>
    <name evidence="3" type="ORF">JF625_17560</name>
</gene>
<dbReference type="EMBL" id="JAEKLZ010000244">
    <property type="protein sequence ID" value="MBW8726939.1"/>
    <property type="molecule type" value="Genomic_DNA"/>
</dbReference>
<accession>A0A952KLS2</accession>
<organism evidence="3 4">
    <name type="scientific">Inquilinus limosus</name>
    <dbReference type="NCBI Taxonomy" id="171674"/>
    <lineage>
        <taxon>Bacteria</taxon>
        <taxon>Pseudomonadati</taxon>
        <taxon>Pseudomonadota</taxon>
        <taxon>Alphaproteobacteria</taxon>
        <taxon>Rhodospirillales</taxon>
        <taxon>Rhodospirillaceae</taxon>
        <taxon>Inquilinus</taxon>
    </lineage>
</organism>
<dbReference type="Proteomes" id="UP000700706">
    <property type="component" value="Unassembled WGS sequence"/>
</dbReference>
<evidence type="ECO:0000313" key="4">
    <source>
        <dbReference type="Proteomes" id="UP000700706"/>
    </source>
</evidence>
<feature type="chain" id="PRO_5037347656" description="SH3b domain-containing protein" evidence="1">
    <location>
        <begin position="24"/>
        <end position="134"/>
    </location>
</feature>
<evidence type="ECO:0000259" key="2">
    <source>
        <dbReference type="Pfam" id="PF08239"/>
    </source>
</evidence>
<keyword evidence="1" id="KW-0732">Signal</keyword>
<feature type="domain" description="SH3b" evidence="2">
    <location>
        <begin position="35"/>
        <end position="85"/>
    </location>
</feature>
<evidence type="ECO:0000313" key="3">
    <source>
        <dbReference type="EMBL" id="MBW8726939.1"/>
    </source>
</evidence>
<dbReference type="InterPro" id="IPR003646">
    <property type="entry name" value="SH3-like_bac-type"/>
</dbReference>
<sequence length="134" mass="14737">MMRWKLALAAMAGLAMTALTATAADAAPGYTTAPARLRAGPGADYPTVARLRPGVPVQIFGCLDGWAWCDIGVGPDRGWANGRFLAADVQHRRRVIVEAAPVIGVPIIRFDAGPYWDNYYRGRPWYRDRGRWAH</sequence>
<dbReference type="AlphaFoldDB" id="A0A952KLS2"/>
<feature type="signal peptide" evidence="1">
    <location>
        <begin position="1"/>
        <end position="23"/>
    </location>
</feature>
<dbReference type="Gene3D" id="2.30.30.40">
    <property type="entry name" value="SH3 Domains"/>
    <property type="match status" value="1"/>
</dbReference>
<protein>
    <recommendedName>
        <fullName evidence="2">SH3b domain-containing protein</fullName>
    </recommendedName>
</protein>
<comment type="caution">
    <text evidence="3">The sequence shown here is derived from an EMBL/GenBank/DDBJ whole genome shotgun (WGS) entry which is preliminary data.</text>
</comment>
<name>A0A952KLS2_9PROT</name>
<evidence type="ECO:0000256" key="1">
    <source>
        <dbReference type="SAM" id="SignalP"/>
    </source>
</evidence>